<protein>
    <submittedName>
        <fullName evidence="15">Histidine kinase family protein</fullName>
    </submittedName>
</protein>
<evidence type="ECO:0000256" key="11">
    <source>
        <dbReference type="ARBA" id="ARBA00023136"/>
    </source>
</evidence>
<sequence>MKLNHDLSKKHSIHFFFKLLLVLLLINILINIAMSNITRNFIKNQNIVHLRSSIEIYADSVNEKLHSVERFMYSTITHNESLENLNHVQTFLEYQENLKKVQTSFAEFEYQNETHMTFLLETDSTDYFINVSNLYIPYEDYLLLKSNLKSLRSDISDRKWKNVTTKNSEYLVKSVHYEGKIIYAVISSEDILKPLRKLNIGNNGKLSLKEPNNIPSENYLIHAQNEKTHLPFDIYVLVDYAEVFRNITLLEVFLSAVPIIITILSIIIILYIRQWMIKPITRLTERLSQLGDSIPPSEFFISEGILEIDKANDKLNKVIFDMQELKIREYHSQLELKKIELNYLKNQIRPHFYLNMLSMIHSMLQTKNYKEIEELTILTSNYLRHLFMANQDFSELKDEVQHIKDYLEIQRIRYGNSIYFSLNYNDDLQNTLVPSLLLQTFIENTIKHGFSFQDLFTILLSIKKVKTENSDYIQICIEDNGPGFSEEILSKLNQKQSLITEDGHHIGITNTIERLNLLYPNDYTITFENNEEGGAKILLLIPYKIIDGGYNEHLIS</sequence>
<dbReference type="InterPro" id="IPR010559">
    <property type="entry name" value="Sig_transdc_His_kin_internal"/>
</dbReference>
<reference evidence="15 16" key="1">
    <citation type="submission" date="2014-05" db="EMBL/GenBank/DDBJ databases">
        <authorList>
            <person name="Daugherty S.C."/>
            <person name="Tallon L.J."/>
            <person name="Sadzewicz L."/>
            <person name="Kilian M."/>
            <person name="Tettelin H."/>
        </authorList>
    </citation>
    <scope>NUCLEOTIDE SEQUENCE [LARGE SCALE GENOMIC DNA]</scope>
    <source>
        <strain evidence="15 16">SK608</strain>
    </source>
</reference>
<dbReference type="InterPro" id="IPR050640">
    <property type="entry name" value="Bact_2-comp_sensor_kinase"/>
</dbReference>
<evidence type="ECO:0000256" key="1">
    <source>
        <dbReference type="ARBA" id="ARBA00004651"/>
    </source>
</evidence>
<dbReference type="Gene3D" id="3.30.565.10">
    <property type="entry name" value="Histidine kinase-like ATPase, C-terminal domain"/>
    <property type="match status" value="1"/>
</dbReference>
<keyword evidence="10" id="KW-0902">Two-component regulatory system</keyword>
<dbReference type="InterPro" id="IPR036890">
    <property type="entry name" value="HATPase_C_sf"/>
</dbReference>
<dbReference type="PANTHER" id="PTHR34220:SF11">
    <property type="entry name" value="SENSOR PROTEIN KINASE HPTS"/>
    <property type="match status" value="1"/>
</dbReference>
<dbReference type="PANTHER" id="PTHR34220">
    <property type="entry name" value="SENSOR HISTIDINE KINASE YPDA"/>
    <property type="match status" value="1"/>
</dbReference>
<keyword evidence="2" id="KW-1003">Cell membrane</keyword>
<dbReference type="EMBL" id="JPFZ01000011">
    <property type="protein sequence ID" value="KEQ45863.1"/>
    <property type="molecule type" value="Genomic_DNA"/>
</dbReference>
<proteinExistence type="predicted"/>
<dbReference type="SUPFAM" id="SSF55874">
    <property type="entry name" value="ATPase domain of HSP90 chaperone/DNA topoisomerase II/histidine kinase"/>
    <property type="match status" value="1"/>
</dbReference>
<evidence type="ECO:0000313" key="15">
    <source>
        <dbReference type="EMBL" id="KEQ45863.1"/>
    </source>
</evidence>
<keyword evidence="11 12" id="KW-0472">Membrane</keyword>
<dbReference type="Proteomes" id="UP000028022">
    <property type="component" value="Unassembled WGS sequence"/>
</dbReference>
<keyword evidence="8" id="KW-0067">ATP-binding</keyword>
<evidence type="ECO:0000256" key="5">
    <source>
        <dbReference type="ARBA" id="ARBA00022692"/>
    </source>
</evidence>
<evidence type="ECO:0000259" key="13">
    <source>
        <dbReference type="Pfam" id="PF02518"/>
    </source>
</evidence>
<keyword evidence="5 12" id="KW-0812">Transmembrane</keyword>
<feature type="domain" description="Signal transduction histidine kinase internal region" evidence="14">
    <location>
        <begin position="340"/>
        <end position="417"/>
    </location>
</feature>
<organism evidence="15 16">
    <name type="scientific">Streptococcus mitis</name>
    <dbReference type="NCBI Taxonomy" id="28037"/>
    <lineage>
        <taxon>Bacteria</taxon>
        <taxon>Bacillati</taxon>
        <taxon>Bacillota</taxon>
        <taxon>Bacilli</taxon>
        <taxon>Lactobacillales</taxon>
        <taxon>Streptococcaceae</taxon>
        <taxon>Streptococcus</taxon>
        <taxon>Streptococcus mitis group</taxon>
    </lineage>
</organism>
<dbReference type="GO" id="GO:0005886">
    <property type="term" value="C:plasma membrane"/>
    <property type="evidence" value="ECO:0007669"/>
    <property type="project" value="UniProtKB-SubCell"/>
</dbReference>
<evidence type="ECO:0000256" key="2">
    <source>
        <dbReference type="ARBA" id="ARBA00022475"/>
    </source>
</evidence>
<evidence type="ECO:0000256" key="12">
    <source>
        <dbReference type="SAM" id="Phobius"/>
    </source>
</evidence>
<comment type="caution">
    <text evidence="15">The sequence shown here is derived from an EMBL/GenBank/DDBJ whole genome shotgun (WGS) entry which is preliminary data.</text>
</comment>
<evidence type="ECO:0000256" key="10">
    <source>
        <dbReference type="ARBA" id="ARBA00023012"/>
    </source>
</evidence>
<dbReference type="GO" id="GO:0000155">
    <property type="term" value="F:phosphorelay sensor kinase activity"/>
    <property type="evidence" value="ECO:0007669"/>
    <property type="project" value="InterPro"/>
</dbReference>
<evidence type="ECO:0000256" key="6">
    <source>
        <dbReference type="ARBA" id="ARBA00022741"/>
    </source>
</evidence>
<evidence type="ECO:0000256" key="3">
    <source>
        <dbReference type="ARBA" id="ARBA00022553"/>
    </source>
</evidence>
<feature type="transmembrane region" description="Helical" evidence="12">
    <location>
        <begin position="252"/>
        <end position="272"/>
    </location>
</feature>
<evidence type="ECO:0000256" key="9">
    <source>
        <dbReference type="ARBA" id="ARBA00022989"/>
    </source>
</evidence>
<accession>A0A081QSE0</accession>
<name>A0A081QSE0_STRMT</name>
<gene>
    <name evidence="15" type="ORF">SK608_1720</name>
</gene>
<keyword evidence="3" id="KW-0597">Phosphoprotein</keyword>
<evidence type="ECO:0000256" key="7">
    <source>
        <dbReference type="ARBA" id="ARBA00022777"/>
    </source>
</evidence>
<feature type="transmembrane region" description="Helical" evidence="12">
    <location>
        <begin position="12"/>
        <end position="34"/>
    </location>
</feature>
<comment type="subcellular location">
    <subcellularLocation>
        <location evidence="1">Cell membrane</location>
        <topology evidence="1">Multi-pass membrane protein</topology>
    </subcellularLocation>
</comment>
<keyword evidence="4" id="KW-0808">Transferase</keyword>
<dbReference type="GO" id="GO:0005524">
    <property type="term" value="F:ATP binding"/>
    <property type="evidence" value="ECO:0007669"/>
    <property type="project" value="UniProtKB-KW"/>
</dbReference>
<keyword evidence="6" id="KW-0547">Nucleotide-binding</keyword>
<dbReference type="Pfam" id="PF06580">
    <property type="entry name" value="His_kinase"/>
    <property type="match status" value="1"/>
</dbReference>
<keyword evidence="9 12" id="KW-1133">Transmembrane helix</keyword>
<evidence type="ECO:0000313" key="16">
    <source>
        <dbReference type="Proteomes" id="UP000028022"/>
    </source>
</evidence>
<evidence type="ECO:0000259" key="14">
    <source>
        <dbReference type="Pfam" id="PF06580"/>
    </source>
</evidence>
<dbReference type="InterPro" id="IPR003594">
    <property type="entry name" value="HATPase_dom"/>
</dbReference>
<keyword evidence="7 15" id="KW-0418">Kinase</keyword>
<feature type="domain" description="Histidine kinase/HSP90-like ATPase" evidence="13">
    <location>
        <begin position="437"/>
        <end position="543"/>
    </location>
</feature>
<dbReference type="Pfam" id="PF02518">
    <property type="entry name" value="HATPase_c"/>
    <property type="match status" value="1"/>
</dbReference>
<evidence type="ECO:0000256" key="8">
    <source>
        <dbReference type="ARBA" id="ARBA00022840"/>
    </source>
</evidence>
<dbReference type="AlphaFoldDB" id="A0A081QSE0"/>
<evidence type="ECO:0000256" key="4">
    <source>
        <dbReference type="ARBA" id="ARBA00022679"/>
    </source>
</evidence>